<feature type="domain" description="Protein kinase" evidence="1">
    <location>
        <begin position="65"/>
        <end position="345"/>
    </location>
</feature>
<keyword evidence="3" id="KW-1185">Reference proteome</keyword>
<dbReference type="EMBL" id="KZ857383">
    <property type="protein sequence ID" value="RDX54886.1"/>
    <property type="molecule type" value="Genomic_DNA"/>
</dbReference>
<dbReference type="PANTHER" id="PTHR44167">
    <property type="entry name" value="OVARIAN-SPECIFIC SERINE/THREONINE-PROTEIN KINASE LOK-RELATED"/>
    <property type="match status" value="1"/>
</dbReference>
<name>A0A371DQR6_9APHY</name>
<dbReference type="GO" id="GO:0044773">
    <property type="term" value="P:mitotic DNA damage checkpoint signaling"/>
    <property type="evidence" value="ECO:0007669"/>
    <property type="project" value="TreeGrafter"/>
</dbReference>
<dbReference type="GO" id="GO:0004674">
    <property type="term" value="F:protein serine/threonine kinase activity"/>
    <property type="evidence" value="ECO:0007669"/>
    <property type="project" value="TreeGrafter"/>
</dbReference>
<evidence type="ECO:0000313" key="2">
    <source>
        <dbReference type="EMBL" id="RDX54886.1"/>
    </source>
</evidence>
<dbReference type="GO" id="GO:0005634">
    <property type="term" value="C:nucleus"/>
    <property type="evidence" value="ECO:0007669"/>
    <property type="project" value="TreeGrafter"/>
</dbReference>
<dbReference type="AlphaFoldDB" id="A0A371DQR6"/>
<dbReference type="InterPro" id="IPR000719">
    <property type="entry name" value="Prot_kinase_dom"/>
</dbReference>
<gene>
    <name evidence="2" type="ORF">OH76DRAFT_1415008</name>
</gene>
<dbReference type="Pfam" id="PF00069">
    <property type="entry name" value="Pkinase"/>
    <property type="match status" value="1"/>
</dbReference>
<dbReference type="Proteomes" id="UP000256964">
    <property type="component" value="Unassembled WGS sequence"/>
</dbReference>
<reference evidence="2 3" key="1">
    <citation type="journal article" date="2018" name="Biotechnol. Biofuels">
        <title>Integrative visual omics of the white-rot fungus Polyporus brumalis exposes the biotechnological potential of its oxidative enzymes for delignifying raw plant biomass.</title>
        <authorList>
            <person name="Miyauchi S."/>
            <person name="Rancon A."/>
            <person name="Drula E."/>
            <person name="Hage H."/>
            <person name="Chaduli D."/>
            <person name="Favel A."/>
            <person name="Grisel S."/>
            <person name="Henrissat B."/>
            <person name="Herpoel-Gimbert I."/>
            <person name="Ruiz-Duenas F.J."/>
            <person name="Chevret D."/>
            <person name="Hainaut M."/>
            <person name="Lin J."/>
            <person name="Wang M."/>
            <person name="Pangilinan J."/>
            <person name="Lipzen A."/>
            <person name="Lesage-Meessen L."/>
            <person name="Navarro D."/>
            <person name="Riley R."/>
            <person name="Grigoriev I.V."/>
            <person name="Zhou S."/>
            <person name="Raouche S."/>
            <person name="Rosso M.N."/>
        </authorList>
    </citation>
    <scope>NUCLEOTIDE SEQUENCE [LARGE SCALE GENOMIC DNA]</scope>
    <source>
        <strain evidence="2 3">BRFM 1820</strain>
    </source>
</reference>
<dbReference type="OrthoDB" id="2732257at2759"/>
<organism evidence="2 3">
    <name type="scientific">Lentinus brumalis</name>
    <dbReference type="NCBI Taxonomy" id="2498619"/>
    <lineage>
        <taxon>Eukaryota</taxon>
        <taxon>Fungi</taxon>
        <taxon>Dikarya</taxon>
        <taxon>Basidiomycota</taxon>
        <taxon>Agaricomycotina</taxon>
        <taxon>Agaricomycetes</taxon>
        <taxon>Polyporales</taxon>
        <taxon>Polyporaceae</taxon>
        <taxon>Lentinus</taxon>
    </lineage>
</organism>
<dbReference type="InterPro" id="IPR011009">
    <property type="entry name" value="Kinase-like_dom_sf"/>
</dbReference>
<evidence type="ECO:0000313" key="3">
    <source>
        <dbReference type="Proteomes" id="UP000256964"/>
    </source>
</evidence>
<evidence type="ECO:0000259" key="1">
    <source>
        <dbReference type="PROSITE" id="PS50011"/>
    </source>
</evidence>
<proteinExistence type="predicted"/>
<dbReference type="Gene3D" id="1.10.510.10">
    <property type="entry name" value="Transferase(Phosphotransferase) domain 1"/>
    <property type="match status" value="1"/>
</dbReference>
<dbReference type="PROSITE" id="PS50011">
    <property type="entry name" value="PROTEIN_KINASE_DOM"/>
    <property type="match status" value="1"/>
</dbReference>
<dbReference type="SUPFAM" id="SSF56112">
    <property type="entry name" value="Protein kinase-like (PK-like)"/>
    <property type="match status" value="1"/>
</dbReference>
<protein>
    <submittedName>
        <fullName evidence="2">Kinase-like protein</fullName>
    </submittedName>
</protein>
<dbReference type="STRING" id="139420.A0A371DQR6"/>
<dbReference type="PANTHER" id="PTHR44167:SF30">
    <property type="entry name" value="PHOSPHORYLASE KINASE"/>
    <property type="match status" value="1"/>
</dbReference>
<accession>A0A371DQR6</accession>
<dbReference type="GO" id="GO:0005524">
    <property type="term" value="F:ATP binding"/>
    <property type="evidence" value="ECO:0007669"/>
    <property type="project" value="InterPro"/>
</dbReference>
<sequence length="382" mass="44890">MGRPPRKEDPHKDHPLHWTTVEGGLFEHEFFWRDHQRWLADAGYILRPRFREEWQPSWLKSKKLFFQCEDGQTTVRSSIMDAIRVSDGRIVTIKKVYRRLTPFEESTIRRFSGEPLASDPHNYLVPLYDTIQPPDDDGIVLLVMPHLIRIHKHKYATVGEVVECFRQVFEGLQFMHRNLVAHCDIQLANILMDPVPLLSEIPHPNHPKRSYDFKRKIKQSTRTENPTRYYIIDFGLSRTFSPGEELIAPVSYGGDRSVPEYKDPSRAESNPFAIDVYCLGNMMREWFVDNSRSLDFLRPLIEEMTRTIPEERPTIDEAFKRFEELRLSLSNSTLRSRFVYRNEFLVGKMYRACRHVIRTVKYIHRGLPALPTPAPIPARKSL</sequence>
<dbReference type="SMART" id="SM00220">
    <property type="entry name" value="S_TKc"/>
    <property type="match status" value="1"/>
</dbReference>